<evidence type="ECO:0000313" key="2">
    <source>
        <dbReference type="Proteomes" id="UP000759273"/>
    </source>
</evidence>
<comment type="caution">
    <text evidence="1">The sequence shown here is derived from an EMBL/GenBank/DDBJ whole genome shotgun (WGS) entry which is preliminary data.</text>
</comment>
<dbReference type="Proteomes" id="UP000759273">
    <property type="component" value="Unassembled WGS sequence"/>
</dbReference>
<gene>
    <name evidence="1" type="ORF">KHY36_02295</name>
</gene>
<organism evidence="1 2">
    <name type="scientific">Subdoligranulum variabile</name>
    <dbReference type="NCBI Taxonomy" id="214851"/>
    <lineage>
        <taxon>Bacteria</taxon>
        <taxon>Bacillati</taxon>
        <taxon>Bacillota</taxon>
        <taxon>Clostridia</taxon>
        <taxon>Eubacteriales</taxon>
        <taxon>Oscillospiraceae</taxon>
        <taxon>Subdoligranulum</taxon>
    </lineage>
</organism>
<protein>
    <submittedName>
        <fullName evidence="1">Uncharacterized protein</fullName>
    </submittedName>
</protein>
<sequence>MKNYSPADMAIKNMLDGMSHNGSTFPGTEALMKEIGAIIDQYGADDEDLVCIPLSRYDELLRSESEIDILCTLVESPHVESKTALAALESVADMRDKRLNDCEDDTDEE</sequence>
<reference evidence="1" key="1">
    <citation type="submission" date="2021-02" db="EMBL/GenBank/DDBJ databases">
        <title>Infant gut strain persistence is associated with maternal origin, phylogeny, and functional potential including surface adhesion and iron acquisition.</title>
        <authorList>
            <person name="Lou Y.C."/>
        </authorList>
    </citation>
    <scope>NUCLEOTIDE SEQUENCE</scope>
    <source>
        <strain evidence="1">L3_101_000M1_dasL3_101_000M1_concoct_87</strain>
    </source>
</reference>
<dbReference type="AlphaFoldDB" id="A0A943DAL9"/>
<proteinExistence type="predicted"/>
<evidence type="ECO:0000313" key="1">
    <source>
        <dbReference type="EMBL" id="MBS5331344.1"/>
    </source>
</evidence>
<dbReference type="EMBL" id="JAGZGG010000003">
    <property type="protein sequence ID" value="MBS5331344.1"/>
    <property type="molecule type" value="Genomic_DNA"/>
</dbReference>
<name>A0A943DAL9_9FIRM</name>
<accession>A0A943DAL9</accession>